<feature type="non-terminal residue" evidence="1">
    <location>
        <position position="264"/>
    </location>
</feature>
<dbReference type="EMBL" id="CM043796">
    <property type="protein sequence ID" value="KAI4817230.1"/>
    <property type="molecule type" value="Genomic_DNA"/>
</dbReference>
<sequence length="264" mass="29642">CSAFGFLQKALRGAELRQPHCPCATKLGVPYYQAWIGRIMWNNPIVKSLPQSFLQLVAQWKWGAKMVRFIRWLKALLWIAVIYLEELECTSEHLRPIAPCPLISDSHSHRHVGSRLRGVLFVIGSDDLHVPPWHILYRVNYSLRGNYTCVPRESPRQPAGRKKRVYYHGGANVAAQSANPMQAALQVNRYGQYMCMLPGDLAAHTGDSTNVCQLPSACRGIGVYSSSLLILGLTRFPVAPGPANRARHGTRQKRSPTRLRLGHQ</sequence>
<dbReference type="Proteomes" id="UP001057452">
    <property type="component" value="Chromosome 12"/>
</dbReference>
<keyword evidence="2" id="KW-1185">Reference proteome</keyword>
<feature type="non-terminal residue" evidence="1">
    <location>
        <position position="1"/>
    </location>
</feature>
<evidence type="ECO:0000313" key="2">
    <source>
        <dbReference type="Proteomes" id="UP001057452"/>
    </source>
</evidence>
<accession>A0ACB9WTJ4</accession>
<proteinExistence type="predicted"/>
<organism evidence="1 2">
    <name type="scientific">Chaenocephalus aceratus</name>
    <name type="common">Blackfin icefish</name>
    <name type="synonym">Chaenichthys aceratus</name>
    <dbReference type="NCBI Taxonomy" id="36190"/>
    <lineage>
        <taxon>Eukaryota</taxon>
        <taxon>Metazoa</taxon>
        <taxon>Chordata</taxon>
        <taxon>Craniata</taxon>
        <taxon>Vertebrata</taxon>
        <taxon>Euteleostomi</taxon>
        <taxon>Actinopterygii</taxon>
        <taxon>Neopterygii</taxon>
        <taxon>Teleostei</taxon>
        <taxon>Neoteleostei</taxon>
        <taxon>Acanthomorphata</taxon>
        <taxon>Eupercaria</taxon>
        <taxon>Perciformes</taxon>
        <taxon>Notothenioidei</taxon>
        <taxon>Channichthyidae</taxon>
        <taxon>Chaenocephalus</taxon>
    </lineage>
</organism>
<comment type="caution">
    <text evidence="1">The sequence shown here is derived from an EMBL/GenBank/DDBJ whole genome shotgun (WGS) entry which is preliminary data.</text>
</comment>
<gene>
    <name evidence="1" type="ORF">KUCAC02_009506</name>
</gene>
<name>A0ACB9WTJ4_CHAAC</name>
<protein>
    <submittedName>
        <fullName evidence="1">Uncharacterized protein</fullName>
    </submittedName>
</protein>
<evidence type="ECO:0000313" key="1">
    <source>
        <dbReference type="EMBL" id="KAI4817230.1"/>
    </source>
</evidence>
<reference evidence="1" key="1">
    <citation type="submission" date="2022-05" db="EMBL/GenBank/DDBJ databases">
        <title>Chromosome-level genome of Chaenocephalus aceratus.</title>
        <authorList>
            <person name="Park H."/>
        </authorList>
    </citation>
    <scope>NUCLEOTIDE SEQUENCE</scope>
    <source>
        <strain evidence="1">KU_202001</strain>
    </source>
</reference>